<evidence type="ECO:0008006" key="3">
    <source>
        <dbReference type="Google" id="ProtNLM"/>
    </source>
</evidence>
<evidence type="ECO:0000313" key="2">
    <source>
        <dbReference type="Proteomes" id="UP001230986"/>
    </source>
</evidence>
<dbReference type="Pfam" id="PF17411">
    <property type="entry name" value="SmaI"/>
    <property type="match status" value="1"/>
</dbReference>
<sequence length="256" mass="28825">MTKNERIQRLIDAIPKLSSYRLQLVDKVVGVFQTPKTYSRNKGSTLITSQVLEDFGDVLRLHHAFSREPFSKDKFEYALERVLVESRFAAKLAARGSRGYDIEIGQERFSLKTEAAKGIKESAIHISKFMELGGGQWGSDPADLIGLRQQFLNNLAGIQRILILRALRKGTPSYRYELVEIPKPLLAKAATGRLEMKTESSQNPKPGYCHIEEGDDLLFSLYFDGGGERKLQIKGLRKELCVVHGTWDFPAIADNP</sequence>
<proteinExistence type="predicted"/>
<name>A0ABT7LYQ9_9CYAN</name>
<organism evidence="1 2">
    <name type="scientific">Geitlerinema calcuttense NRMC-F 0142</name>
    <dbReference type="NCBI Taxonomy" id="2922238"/>
    <lineage>
        <taxon>Bacteria</taxon>
        <taxon>Bacillati</taxon>
        <taxon>Cyanobacteriota</taxon>
        <taxon>Cyanophyceae</taxon>
        <taxon>Geitlerinematales</taxon>
        <taxon>Geitlerinemataceae</taxon>
        <taxon>Geitlerinema</taxon>
    </lineage>
</organism>
<comment type="caution">
    <text evidence="1">The sequence shown here is derived from an EMBL/GenBank/DDBJ whole genome shotgun (WGS) entry which is preliminary data.</text>
</comment>
<dbReference type="EMBL" id="JASVEJ010000021">
    <property type="protein sequence ID" value="MDL5056939.1"/>
    <property type="molecule type" value="Genomic_DNA"/>
</dbReference>
<dbReference type="RefSeq" id="WP_284475504.1">
    <property type="nucleotide sequence ID" value="NZ_JASVEJ010000021.1"/>
</dbReference>
<dbReference type="Proteomes" id="UP001230986">
    <property type="component" value="Unassembled WGS sequence"/>
</dbReference>
<dbReference type="InterPro" id="IPR049519">
    <property type="entry name" value="SmaI"/>
</dbReference>
<accession>A0ABT7LYQ9</accession>
<evidence type="ECO:0000313" key="1">
    <source>
        <dbReference type="EMBL" id="MDL5056939.1"/>
    </source>
</evidence>
<protein>
    <recommendedName>
        <fullName evidence="3">Restriction endonuclease</fullName>
    </recommendedName>
</protein>
<keyword evidence="2" id="KW-1185">Reference proteome</keyword>
<gene>
    <name evidence="1" type="ORF">QQ055_05595</name>
</gene>
<reference evidence="1 2" key="1">
    <citation type="submission" date="2023-06" db="EMBL/GenBank/DDBJ databases">
        <title>Whole genome sequence of Oscillatoria calcuttensis NRMC-F 0142.</title>
        <authorList>
            <person name="Shakena Fathima T."/>
            <person name="Muralitharan G."/>
            <person name="Thajuddin N."/>
        </authorList>
    </citation>
    <scope>NUCLEOTIDE SEQUENCE [LARGE SCALE GENOMIC DNA]</scope>
    <source>
        <strain evidence="1 2">NRMC-F 0142</strain>
    </source>
</reference>